<reference evidence="19 20" key="1">
    <citation type="submission" date="2014-06" db="EMBL/GenBank/DDBJ databases">
        <title>Whole Genome Sequences of Three Symbiotic Endozoicomonas Bacteria.</title>
        <authorList>
            <person name="Neave M.J."/>
            <person name="Apprill A."/>
            <person name="Voolstra C.R."/>
        </authorList>
    </citation>
    <scope>NUCLEOTIDE SEQUENCE [LARGE SCALE GENOMIC DNA]</scope>
    <source>
        <strain evidence="19 20">LMG 24815</strain>
    </source>
</reference>
<evidence type="ECO:0000256" key="8">
    <source>
        <dbReference type="ARBA" id="ARBA00022683"/>
    </source>
</evidence>
<name>A0A081N4Z8_9GAMM</name>
<evidence type="ECO:0000256" key="7">
    <source>
        <dbReference type="ARBA" id="ARBA00022679"/>
    </source>
</evidence>
<comment type="caution">
    <text evidence="19">The sequence shown here is derived from an EMBL/GenBank/DDBJ whole genome shotgun (WGS) entry which is preliminary data.</text>
</comment>
<evidence type="ECO:0000256" key="6">
    <source>
        <dbReference type="ARBA" id="ARBA00022597"/>
    </source>
</evidence>
<comment type="subcellular location">
    <subcellularLocation>
        <location evidence="1">Cell membrane</location>
        <topology evidence="1">Multi-pass membrane protein</topology>
    </subcellularLocation>
</comment>
<dbReference type="InterPro" id="IPR018113">
    <property type="entry name" value="PTrfase_EIIB_Cys"/>
</dbReference>
<evidence type="ECO:0000313" key="20">
    <source>
        <dbReference type="Proteomes" id="UP000028006"/>
    </source>
</evidence>
<dbReference type="RefSeq" id="WP_034876439.1">
    <property type="nucleotide sequence ID" value="NZ_JOKG01000003.1"/>
</dbReference>
<evidence type="ECO:0000259" key="18">
    <source>
        <dbReference type="PROSITE" id="PS51103"/>
    </source>
</evidence>
<dbReference type="GO" id="GO:0008982">
    <property type="term" value="F:protein-N(PI)-phosphohistidine-sugar phosphotransferase activity"/>
    <property type="evidence" value="ECO:0007669"/>
    <property type="project" value="InterPro"/>
</dbReference>
<dbReference type="InterPro" id="IPR013013">
    <property type="entry name" value="PTS_EIIC_1"/>
</dbReference>
<dbReference type="CDD" id="cd00212">
    <property type="entry name" value="PTS_IIB_glc"/>
    <property type="match status" value="1"/>
</dbReference>
<dbReference type="FunFam" id="3.30.1360.60:FF:000001">
    <property type="entry name" value="PTS system glucose-specific IIBC component PtsG"/>
    <property type="match status" value="1"/>
</dbReference>
<comment type="catalytic activity">
    <reaction evidence="14">
        <text>N(pros)-phospho-L-histidyl-[protein] + D-glucose(out) = D-glucose 6-phosphate(in) + L-histidyl-[protein]</text>
        <dbReference type="Rhea" id="RHEA:33367"/>
        <dbReference type="Rhea" id="RHEA-COMP:9745"/>
        <dbReference type="Rhea" id="RHEA-COMP:9746"/>
        <dbReference type="ChEBI" id="CHEBI:4167"/>
        <dbReference type="ChEBI" id="CHEBI:29979"/>
        <dbReference type="ChEBI" id="CHEBI:61548"/>
        <dbReference type="ChEBI" id="CHEBI:64837"/>
        <dbReference type="EC" id="2.7.1.199"/>
    </reaction>
</comment>
<dbReference type="SUPFAM" id="SSF55604">
    <property type="entry name" value="Glucose permease domain IIB"/>
    <property type="match status" value="1"/>
</dbReference>
<keyword evidence="4" id="KW-0813">Transport</keyword>
<dbReference type="InterPro" id="IPR050429">
    <property type="entry name" value="PTS_Glucose_EIICBA"/>
</dbReference>
<dbReference type="Gene3D" id="3.30.1360.60">
    <property type="entry name" value="Glucose permease domain IIB"/>
    <property type="match status" value="1"/>
</dbReference>
<dbReference type="GO" id="GO:0009401">
    <property type="term" value="P:phosphoenolpyruvate-dependent sugar phosphotransferase system"/>
    <property type="evidence" value="ECO:0007669"/>
    <property type="project" value="UniProtKB-KW"/>
</dbReference>
<keyword evidence="8" id="KW-0598">Phosphotransferase system</keyword>
<evidence type="ECO:0000256" key="15">
    <source>
        <dbReference type="PROSITE-ProRule" id="PRU00421"/>
    </source>
</evidence>
<evidence type="ECO:0000256" key="13">
    <source>
        <dbReference type="ARBA" id="ARBA00032303"/>
    </source>
</evidence>
<gene>
    <name evidence="19" type="ORF">GZ77_14395</name>
</gene>
<feature type="transmembrane region" description="Helical" evidence="16">
    <location>
        <begin position="278"/>
        <end position="295"/>
    </location>
</feature>
<evidence type="ECO:0000256" key="5">
    <source>
        <dbReference type="ARBA" id="ARBA00022475"/>
    </source>
</evidence>
<dbReference type="AlphaFoldDB" id="A0A081N4Z8"/>
<feature type="transmembrane region" description="Helical" evidence="16">
    <location>
        <begin position="51"/>
        <end position="70"/>
    </location>
</feature>
<dbReference type="GO" id="GO:0090564">
    <property type="term" value="F:protein-phosphocysteine-glucose phosphotransferase system transporter activity"/>
    <property type="evidence" value="ECO:0007669"/>
    <property type="project" value="TreeGrafter"/>
</dbReference>
<organism evidence="19 20">
    <name type="scientific">Endozoicomonas montiporae</name>
    <dbReference type="NCBI Taxonomy" id="1027273"/>
    <lineage>
        <taxon>Bacteria</taxon>
        <taxon>Pseudomonadati</taxon>
        <taxon>Pseudomonadota</taxon>
        <taxon>Gammaproteobacteria</taxon>
        <taxon>Oceanospirillales</taxon>
        <taxon>Endozoicomonadaceae</taxon>
        <taxon>Endozoicomonas</taxon>
    </lineage>
</organism>
<feature type="domain" description="PTS EIIC type-1" evidence="18">
    <location>
        <begin position="2"/>
        <end position="386"/>
    </location>
</feature>
<proteinExistence type="predicted"/>
<evidence type="ECO:0000256" key="11">
    <source>
        <dbReference type="ARBA" id="ARBA00022989"/>
    </source>
</evidence>
<protein>
    <recommendedName>
        <fullName evidence="3">PTS system glucose-specific EIICB component</fullName>
        <ecNumber evidence="2">2.7.1.199</ecNumber>
    </recommendedName>
    <alternativeName>
        <fullName evidence="13">EIICB-Glc</fullName>
    </alternativeName>
</protein>
<feature type="domain" description="PTS EIIB type-1" evidence="17">
    <location>
        <begin position="398"/>
        <end position="479"/>
    </location>
</feature>
<dbReference type="EC" id="2.7.1.199" evidence="2"/>
<dbReference type="PANTHER" id="PTHR30009">
    <property type="entry name" value="CYTOCHROME C-TYPE SYNTHESIS PROTEIN AND PTS TRANSMEMBRANE COMPONENT"/>
    <property type="match status" value="1"/>
</dbReference>
<dbReference type="EMBL" id="JOKG01000003">
    <property type="protein sequence ID" value="KEQ13521.1"/>
    <property type="molecule type" value="Genomic_DNA"/>
</dbReference>
<dbReference type="GO" id="GO:0005886">
    <property type="term" value="C:plasma membrane"/>
    <property type="evidence" value="ECO:0007669"/>
    <property type="project" value="UniProtKB-SubCell"/>
</dbReference>
<keyword evidence="20" id="KW-1185">Reference proteome</keyword>
<dbReference type="PROSITE" id="PS51103">
    <property type="entry name" value="PTS_EIIC_TYPE_1"/>
    <property type="match status" value="1"/>
</dbReference>
<dbReference type="PROSITE" id="PS01035">
    <property type="entry name" value="PTS_EIIB_TYPE_1_CYS"/>
    <property type="match status" value="1"/>
</dbReference>
<dbReference type="NCBIfam" id="TIGR02002">
    <property type="entry name" value="PTS-II-BC-glcB"/>
    <property type="match status" value="1"/>
</dbReference>
<evidence type="ECO:0000256" key="14">
    <source>
        <dbReference type="ARBA" id="ARBA00047336"/>
    </source>
</evidence>
<evidence type="ECO:0000313" key="19">
    <source>
        <dbReference type="EMBL" id="KEQ13521.1"/>
    </source>
</evidence>
<keyword evidence="7" id="KW-0808">Transferase</keyword>
<accession>A0A081N4Z8</accession>
<feature type="active site" description="Phosphocysteine intermediate; for EIIB activity" evidence="15">
    <location>
        <position position="420"/>
    </location>
</feature>
<dbReference type="InterPro" id="IPR011299">
    <property type="entry name" value="PTS_IIBC_glc"/>
</dbReference>
<dbReference type="PANTHER" id="PTHR30009:SF20">
    <property type="entry name" value="PTS SYSTEM GLUCOSE-SPECIFIC EIICB COMPONENT-RELATED"/>
    <property type="match status" value="1"/>
</dbReference>
<dbReference type="eggNOG" id="COG1264">
    <property type="taxonomic scope" value="Bacteria"/>
</dbReference>
<dbReference type="Pfam" id="PF02378">
    <property type="entry name" value="PTS_EIIC"/>
    <property type="match status" value="1"/>
</dbReference>
<feature type="transmembrane region" description="Helical" evidence="16">
    <location>
        <begin position="354"/>
        <end position="374"/>
    </location>
</feature>
<evidence type="ECO:0000256" key="9">
    <source>
        <dbReference type="ARBA" id="ARBA00022692"/>
    </source>
</evidence>
<keyword evidence="5" id="KW-1003">Cell membrane</keyword>
<dbReference type="PROSITE" id="PS51098">
    <property type="entry name" value="PTS_EIIB_TYPE_1"/>
    <property type="match status" value="1"/>
</dbReference>
<keyword evidence="9 16" id="KW-0812">Transmembrane</keyword>
<keyword evidence="6" id="KW-0762">Sugar transport</keyword>
<feature type="transmembrane region" description="Helical" evidence="16">
    <location>
        <begin position="247"/>
        <end position="266"/>
    </location>
</feature>
<dbReference type="NCBIfam" id="TIGR00826">
    <property type="entry name" value="EIIB_glc"/>
    <property type="match status" value="1"/>
</dbReference>
<evidence type="ECO:0000256" key="3">
    <source>
        <dbReference type="ARBA" id="ARBA00021468"/>
    </source>
</evidence>
<evidence type="ECO:0000256" key="16">
    <source>
        <dbReference type="SAM" id="Phobius"/>
    </source>
</evidence>
<feature type="transmembrane region" description="Helical" evidence="16">
    <location>
        <begin position="301"/>
        <end position="324"/>
    </location>
</feature>
<dbReference type="GO" id="GO:0016301">
    <property type="term" value="F:kinase activity"/>
    <property type="evidence" value="ECO:0007669"/>
    <property type="project" value="UniProtKB-KW"/>
</dbReference>
<evidence type="ECO:0000256" key="10">
    <source>
        <dbReference type="ARBA" id="ARBA00022777"/>
    </source>
</evidence>
<dbReference type="InterPro" id="IPR003352">
    <property type="entry name" value="PTS_EIIC"/>
</dbReference>
<dbReference type="GO" id="GO:0055056">
    <property type="term" value="F:D-glucose transmembrane transporter activity"/>
    <property type="evidence" value="ECO:0007669"/>
    <property type="project" value="InterPro"/>
</dbReference>
<evidence type="ECO:0000256" key="2">
    <source>
        <dbReference type="ARBA" id="ARBA00011910"/>
    </source>
</evidence>
<feature type="transmembrane region" description="Helical" evidence="16">
    <location>
        <begin position="111"/>
        <end position="130"/>
    </location>
</feature>
<evidence type="ECO:0000256" key="1">
    <source>
        <dbReference type="ARBA" id="ARBA00004651"/>
    </source>
</evidence>
<dbReference type="Pfam" id="PF00367">
    <property type="entry name" value="PTS_EIIB"/>
    <property type="match status" value="1"/>
</dbReference>
<keyword evidence="10" id="KW-0418">Kinase</keyword>
<feature type="transmembrane region" description="Helical" evidence="16">
    <location>
        <begin position="15"/>
        <end position="39"/>
    </location>
</feature>
<keyword evidence="12 16" id="KW-0472">Membrane</keyword>
<sequence length="484" mass="52308">MQNAFSVLQKTGRSLMLPVMILPIAGILLGIGSANFTLIPDLLNGVMIKTGSVIFGNLPLLFAIGTALGLTNNTGTATLTAVVAYLVMLATMGEMAQYLQLDTVTVLGIETINTGILGGILAGILTAVLFNRFHKLKLPDYIGFFEGIRFVPIVSAFAAILLGVVLTYIWMPVESALNSFSQQAIETSPGSMGFLYGFVERLLIPLGIHHIWNIPFQMLMGEFVTATGEVVTGDIARFFAGDPSAGFLAGGFLFKMFGLPGAAIAIWHSARPENKKRVAGLMFSAILAAMMSGITEPIEFAFMYIAPMLYAIHAVLAGIAFMVTNLLDIRMGASFSHGLIDYVLFFSIGNKPFLLIPVGLCFTAIYYFVFRFTIHYFNLKTPGREDQPVSNEKLAVTPELARNLVHALGGNNNLKTIDACITRLRISVNDADVVDQERLKALGARAVVVVGKNLQIIFGPQSESIKTQIVELDEPDCKPLTSPA</sequence>
<dbReference type="GO" id="GO:1904659">
    <property type="term" value="P:D-glucose transmembrane transport"/>
    <property type="evidence" value="ECO:0007669"/>
    <property type="project" value="InterPro"/>
</dbReference>
<dbReference type="eggNOG" id="COG1263">
    <property type="taxonomic scope" value="Bacteria"/>
</dbReference>
<evidence type="ECO:0000256" key="12">
    <source>
        <dbReference type="ARBA" id="ARBA00023136"/>
    </source>
</evidence>
<dbReference type="Proteomes" id="UP000028006">
    <property type="component" value="Unassembled WGS sequence"/>
</dbReference>
<evidence type="ECO:0000256" key="4">
    <source>
        <dbReference type="ARBA" id="ARBA00022448"/>
    </source>
</evidence>
<feature type="transmembrane region" description="Helical" evidence="16">
    <location>
        <begin position="77"/>
        <end position="99"/>
    </location>
</feature>
<keyword evidence="11 16" id="KW-1133">Transmembrane helix</keyword>
<dbReference type="InterPro" id="IPR001996">
    <property type="entry name" value="PTS_IIB_1"/>
</dbReference>
<dbReference type="InterPro" id="IPR036878">
    <property type="entry name" value="Glu_permease_IIB"/>
</dbReference>
<evidence type="ECO:0000259" key="17">
    <source>
        <dbReference type="PROSITE" id="PS51098"/>
    </source>
</evidence>
<feature type="transmembrane region" description="Helical" evidence="16">
    <location>
        <begin position="150"/>
        <end position="171"/>
    </location>
</feature>